<dbReference type="Proteomes" id="UP001234216">
    <property type="component" value="Unassembled WGS sequence"/>
</dbReference>
<dbReference type="EMBL" id="JAUSZV010000005">
    <property type="protein sequence ID" value="MDQ0904829.1"/>
    <property type="molecule type" value="Genomic_DNA"/>
</dbReference>
<reference evidence="1" key="1">
    <citation type="submission" date="2023-07" db="EMBL/GenBank/DDBJ databases">
        <title>Comparative genomics of wheat-associated soil bacteria to identify genetic determinants of phenazine resistance.</title>
        <authorList>
            <person name="Mouncey N."/>
        </authorList>
    </citation>
    <scope>NUCLEOTIDE SEQUENCE</scope>
    <source>
        <strain evidence="1">V4I22</strain>
    </source>
</reference>
<accession>A0AAW8F4T8</accession>
<organism evidence="1 2">
    <name type="scientific">Streptomyces canus</name>
    <dbReference type="NCBI Taxonomy" id="58343"/>
    <lineage>
        <taxon>Bacteria</taxon>
        <taxon>Bacillati</taxon>
        <taxon>Actinomycetota</taxon>
        <taxon>Actinomycetes</taxon>
        <taxon>Kitasatosporales</taxon>
        <taxon>Streptomycetaceae</taxon>
        <taxon>Streptomyces</taxon>
        <taxon>Streptomyces aurantiacus group</taxon>
    </lineage>
</organism>
<gene>
    <name evidence="1" type="ORF">QFZ22_000814</name>
</gene>
<comment type="caution">
    <text evidence="1">The sequence shown here is derived from an EMBL/GenBank/DDBJ whole genome shotgun (WGS) entry which is preliminary data.</text>
</comment>
<proteinExistence type="predicted"/>
<sequence length="112" mass="12580">MARLEHFLDQYEDFKAGVRMPPRLATEFAHVRDELCDFPGRTIDAARQTSGAANQPARHAWVGSLMKRCGWAVLTYFIALSGATPKTRIRWTGSAVSCARPVCRPQELGYRL</sequence>
<protein>
    <submittedName>
        <fullName evidence="1">Uncharacterized protein</fullName>
    </submittedName>
</protein>
<dbReference type="AlphaFoldDB" id="A0AAW8F4T8"/>
<evidence type="ECO:0000313" key="1">
    <source>
        <dbReference type="EMBL" id="MDQ0904829.1"/>
    </source>
</evidence>
<name>A0AAW8F4T8_9ACTN</name>
<evidence type="ECO:0000313" key="2">
    <source>
        <dbReference type="Proteomes" id="UP001234216"/>
    </source>
</evidence>